<evidence type="ECO:0000313" key="2">
    <source>
        <dbReference type="Proteomes" id="UP000248423"/>
    </source>
</evidence>
<organism evidence="1 2">
    <name type="scientific">Aspergillus sclerotiicarbonarius (strain CBS 121057 / IBT 28362)</name>
    <dbReference type="NCBI Taxonomy" id="1448318"/>
    <lineage>
        <taxon>Eukaryota</taxon>
        <taxon>Fungi</taxon>
        <taxon>Dikarya</taxon>
        <taxon>Ascomycota</taxon>
        <taxon>Pezizomycotina</taxon>
        <taxon>Eurotiomycetes</taxon>
        <taxon>Eurotiomycetidae</taxon>
        <taxon>Eurotiales</taxon>
        <taxon>Aspergillaceae</taxon>
        <taxon>Aspergillus</taxon>
        <taxon>Aspergillus subgen. Circumdati</taxon>
    </lineage>
</organism>
<proteinExistence type="predicted"/>
<name>A0A319FKM1_ASPSB</name>
<keyword evidence="2" id="KW-1185">Reference proteome</keyword>
<dbReference type="Proteomes" id="UP000248423">
    <property type="component" value="Unassembled WGS sequence"/>
</dbReference>
<dbReference type="EMBL" id="KZ826333">
    <property type="protein sequence ID" value="PYI08663.1"/>
    <property type="molecule type" value="Genomic_DNA"/>
</dbReference>
<evidence type="ECO:0008006" key="3">
    <source>
        <dbReference type="Google" id="ProtNLM"/>
    </source>
</evidence>
<evidence type="ECO:0000313" key="1">
    <source>
        <dbReference type="EMBL" id="PYI08663.1"/>
    </source>
</evidence>
<accession>A0A319FKM1</accession>
<sequence length="125" mass="13836">MAATFANQADTWQATLMSLFVGNLDDTEADLAKVFTPTFTLRDDNTTRDFAGVVQHMKGLRETLPAGSVQLTSTQFLRDGPHLAERHHSTLTKPDGTVNKAETFLFAEVAEDGRIAWIVETVQRL</sequence>
<dbReference type="InterPro" id="IPR032710">
    <property type="entry name" value="NTF2-like_dom_sf"/>
</dbReference>
<reference evidence="1 2" key="1">
    <citation type="submission" date="2018-02" db="EMBL/GenBank/DDBJ databases">
        <title>The genomes of Aspergillus section Nigri reveals drivers in fungal speciation.</title>
        <authorList>
            <consortium name="DOE Joint Genome Institute"/>
            <person name="Vesth T.C."/>
            <person name="Nybo J."/>
            <person name="Theobald S."/>
            <person name="Brandl J."/>
            <person name="Frisvad J.C."/>
            <person name="Nielsen K.F."/>
            <person name="Lyhne E.K."/>
            <person name="Kogle M.E."/>
            <person name="Kuo A."/>
            <person name="Riley R."/>
            <person name="Clum A."/>
            <person name="Nolan M."/>
            <person name="Lipzen A."/>
            <person name="Salamov A."/>
            <person name="Henrissat B."/>
            <person name="Wiebenga A."/>
            <person name="De vries R.P."/>
            <person name="Grigoriev I.V."/>
            <person name="Mortensen U.H."/>
            <person name="Andersen M.R."/>
            <person name="Baker S.E."/>
        </authorList>
    </citation>
    <scope>NUCLEOTIDE SEQUENCE [LARGE SCALE GENOMIC DNA]</scope>
    <source>
        <strain evidence="1 2">CBS 121057</strain>
    </source>
</reference>
<protein>
    <recommendedName>
        <fullName evidence="3">SnoaL-like domain-containing protein</fullName>
    </recommendedName>
</protein>
<dbReference type="SUPFAM" id="SSF54427">
    <property type="entry name" value="NTF2-like"/>
    <property type="match status" value="1"/>
</dbReference>
<dbReference type="VEuPathDB" id="FungiDB:BO78DRAFT_395528"/>
<gene>
    <name evidence="1" type="ORF">BO78DRAFT_395528</name>
</gene>
<dbReference type="AlphaFoldDB" id="A0A319FKM1"/>
<dbReference type="OrthoDB" id="2947043at2759"/>